<organism evidence="1 2">
    <name type="scientific">Vibrio parahaemolyticus</name>
    <dbReference type="NCBI Taxonomy" id="670"/>
    <lineage>
        <taxon>Bacteria</taxon>
        <taxon>Pseudomonadati</taxon>
        <taxon>Pseudomonadota</taxon>
        <taxon>Gammaproteobacteria</taxon>
        <taxon>Vibrionales</taxon>
        <taxon>Vibrionaceae</taxon>
        <taxon>Vibrio</taxon>
    </lineage>
</organism>
<protein>
    <submittedName>
        <fullName evidence="1">Uncharacterized protein</fullName>
    </submittedName>
</protein>
<dbReference type="AlphaFoldDB" id="A0A9Q3UB05"/>
<reference evidence="1" key="1">
    <citation type="submission" date="2020-09" db="EMBL/GenBank/DDBJ databases">
        <title>Genome sequence of Vibrio parahaemolyticus isolates.</title>
        <authorList>
            <person name="Hammerl J.A."/>
            <person name="Strauch E."/>
        </authorList>
    </citation>
    <scope>NUCLEOTIDE SEQUENCE</scope>
    <source>
        <strain evidence="1">17-VB00146</strain>
    </source>
</reference>
<dbReference type="EMBL" id="JACVHL010000002">
    <property type="protein sequence ID" value="MCC3803976.1"/>
    <property type="molecule type" value="Genomic_DNA"/>
</dbReference>
<evidence type="ECO:0000313" key="2">
    <source>
        <dbReference type="Proteomes" id="UP000726777"/>
    </source>
</evidence>
<accession>A0A9Q3UB05</accession>
<gene>
    <name evidence="1" type="ORF">IB292_02885</name>
</gene>
<name>A0A9Q3UB05_VIBPH</name>
<comment type="caution">
    <text evidence="1">The sequence shown here is derived from an EMBL/GenBank/DDBJ whole genome shotgun (WGS) entry which is preliminary data.</text>
</comment>
<evidence type="ECO:0000313" key="1">
    <source>
        <dbReference type="EMBL" id="MCC3803976.1"/>
    </source>
</evidence>
<dbReference type="Proteomes" id="UP000726777">
    <property type="component" value="Unassembled WGS sequence"/>
</dbReference>
<proteinExistence type="predicted"/>
<sequence>MIMFLLRLPRRVISSIFLLTALSSTGVISVNSSFLDGLPVDEIKSKAESFVRGSMSALELEEVQSAMTRITNVF</sequence>
<dbReference type="RefSeq" id="WP_228085649.1">
    <property type="nucleotide sequence ID" value="NZ_JACVHL010000002.1"/>
</dbReference>